<evidence type="ECO:0000256" key="1">
    <source>
        <dbReference type="SAM" id="MobiDB-lite"/>
    </source>
</evidence>
<gene>
    <name evidence="3" type="ORF">BP6252_14114</name>
</gene>
<feature type="region of interest" description="Disordered" evidence="1">
    <location>
        <begin position="498"/>
        <end position="519"/>
    </location>
</feature>
<dbReference type="AlphaFoldDB" id="A0A3D8Q3W3"/>
<keyword evidence="4" id="KW-1185">Reference proteome</keyword>
<evidence type="ECO:0000259" key="2">
    <source>
        <dbReference type="Pfam" id="PF06985"/>
    </source>
</evidence>
<organism evidence="3 4">
    <name type="scientific">Coleophoma cylindrospora</name>
    <dbReference type="NCBI Taxonomy" id="1849047"/>
    <lineage>
        <taxon>Eukaryota</taxon>
        <taxon>Fungi</taxon>
        <taxon>Dikarya</taxon>
        <taxon>Ascomycota</taxon>
        <taxon>Pezizomycotina</taxon>
        <taxon>Leotiomycetes</taxon>
        <taxon>Helotiales</taxon>
        <taxon>Dermateaceae</taxon>
        <taxon>Coleophoma</taxon>
    </lineage>
</organism>
<dbReference type="InterPro" id="IPR052895">
    <property type="entry name" value="HetReg/Transcr_Mod"/>
</dbReference>
<feature type="region of interest" description="Disordered" evidence="1">
    <location>
        <begin position="464"/>
        <end position="485"/>
    </location>
</feature>
<dbReference type="EMBL" id="PDLM01000040">
    <property type="protein sequence ID" value="RDW56543.1"/>
    <property type="molecule type" value="Genomic_DNA"/>
</dbReference>
<dbReference type="PANTHER" id="PTHR24148">
    <property type="entry name" value="ANKYRIN REPEAT DOMAIN-CONTAINING PROTEIN 39 HOMOLOG-RELATED"/>
    <property type="match status" value="1"/>
</dbReference>
<dbReference type="OrthoDB" id="2157530at2759"/>
<proteinExistence type="predicted"/>
<dbReference type="InterPro" id="IPR010730">
    <property type="entry name" value="HET"/>
</dbReference>
<name>A0A3D8Q3W3_9HELO</name>
<dbReference type="Pfam" id="PF06985">
    <property type="entry name" value="HET"/>
    <property type="match status" value="1"/>
</dbReference>
<reference evidence="3 4" key="1">
    <citation type="journal article" date="2018" name="IMA Fungus">
        <title>IMA Genome-F 9: Draft genome sequence of Annulohypoxylon stygium, Aspergillus mulundensis, Berkeleyomyces basicola (syn. Thielaviopsis basicola), Ceratocystis smalleyi, two Cercospora beticola strains, Coleophoma cylindrospora, Fusarium fracticaudum, Phialophora cf. hyalina, and Morchella septimelata.</title>
        <authorList>
            <person name="Wingfield B.D."/>
            <person name="Bills G.F."/>
            <person name="Dong Y."/>
            <person name="Huang W."/>
            <person name="Nel W.J."/>
            <person name="Swalarsk-Parry B.S."/>
            <person name="Vaghefi N."/>
            <person name="Wilken P.M."/>
            <person name="An Z."/>
            <person name="de Beer Z.W."/>
            <person name="De Vos L."/>
            <person name="Chen L."/>
            <person name="Duong T.A."/>
            <person name="Gao Y."/>
            <person name="Hammerbacher A."/>
            <person name="Kikkert J.R."/>
            <person name="Li Y."/>
            <person name="Li H."/>
            <person name="Li K."/>
            <person name="Li Q."/>
            <person name="Liu X."/>
            <person name="Ma X."/>
            <person name="Naidoo K."/>
            <person name="Pethybridge S.J."/>
            <person name="Sun J."/>
            <person name="Steenkamp E.T."/>
            <person name="van der Nest M.A."/>
            <person name="van Wyk S."/>
            <person name="Wingfield M.J."/>
            <person name="Xiong C."/>
            <person name="Yue Q."/>
            <person name="Zhang X."/>
        </authorList>
    </citation>
    <scope>NUCLEOTIDE SEQUENCE [LARGE SCALE GENOMIC DNA]</scope>
    <source>
        <strain evidence="3 4">BP6252</strain>
    </source>
</reference>
<dbReference type="Proteomes" id="UP000256645">
    <property type="component" value="Unassembled WGS sequence"/>
</dbReference>
<protein>
    <submittedName>
        <fullName evidence="3">Heterokaryon incompatibility protein</fullName>
    </submittedName>
</protein>
<evidence type="ECO:0000313" key="4">
    <source>
        <dbReference type="Proteomes" id="UP000256645"/>
    </source>
</evidence>
<dbReference type="Pfam" id="PF26639">
    <property type="entry name" value="Het-6_barrel"/>
    <property type="match status" value="1"/>
</dbReference>
<dbReference type="PANTHER" id="PTHR24148:SF77">
    <property type="entry name" value="HETEROKARYON INCOMPATIBILITY DOMAIN-CONTAINING PROTEIN"/>
    <property type="match status" value="1"/>
</dbReference>
<feature type="domain" description="Heterokaryon incompatibility" evidence="2">
    <location>
        <begin position="50"/>
        <end position="200"/>
    </location>
</feature>
<evidence type="ECO:0000313" key="3">
    <source>
        <dbReference type="EMBL" id="RDW56543.1"/>
    </source>
</evidence>
<accession>A0A3D8Q3W3</accession>
<comment type="caution">
    <text evidence="3">The sequence shown here is derived from an EMBL/GenBank/DDBJ whole genome shotgun (WGS) entry which is preliminary data.</text>
</comment>
<sequence length="670" mass="75920">MDRKAQNILEYHPLQPNSGFRILVLEPSLDFASTIKGELLHADLADHPPFEALSYVWGQSSETRPLEVGGRTFNATVNLERALRYLRLPNTSRHLWVDAICIHQTDDAEKSNHIGYMSEIYRRCTTDLLWVGEQHEIIDNAVVAMEYYGNLLRLDETLRNYYTDENYGTEKAKEEKKLENYLQCLFADLAVWKRVWIVQEIAFAPSVLLVAGHSMLLWEKVEDFLDADAYVEQYGIPDAFHGPFSHDISVRSWANGAIAYPQIMSHQRRVVRDSGQGDGSSLLDVLARFRYTDSTDPRDKIYGLLGLVSEKLDIEIDYSRSVNDVYMDCMKRLIEHSQNLDLLCQTPWELYGNKDRSTDLPSWAIDFANPGNSTILFAQRSIFNAGGDKLDLPIAISDGILKLSGVCLGSLTSVPKDGEDQGCPPYPPGAQAALQWMPDTLIHEAMRNGNSTLSKFLKNKSLADGSAPPPCLPDNSKTDKKSSRLSSSLEHFRSKFLKDKPPADASTPEPEPKANETSSSFSSSFECFWRTIMMDISRYPMSRLTRDELDELAPRFMEWINTPFDKDRDIDLDFFVQSQMCEWYKWQFAISDKGTYCMVPTGAEVGDCITVLRGAKVPMILRPIITGERPVADDFDGKFMLVGPCYVHGFMDGQAFERDSSVPEREYELL</sequence>